<dbReference type="AlphaFoldDB" id="A0A4Z0BUX1"/>
<dbReference type="SUPFAM" id="SSF53474">
    <property type="entry name" value="alpha/beta-Hydrolases"/>
    <property type="match status" value="1"/>
</dbReference>
<evidence type="ECO:0000313" key="4">
    <source>
        <dbReference type="Proteomes" id="UP000298180"/>
    </source>
</evidence>
<keyword evidence="1 3" id="KW-0378">Hydrolase</keyword>
<organism evidence="3 4">
    <name type="scientific">Ramlibacter henchirensis</name>
    <dbReference type="NCBI Taxonomy" id="204072"/>
    <lineage>
        <taxon>Bacteria</taxon>
        <taxon>Pseudomonadati</taxon>
        <taxon>Pseudomonadota</taxon>
        <taxon>Betaproteobacteria</taxon>
        <taxon>Burkholderiales</taxon>
        <taxon>Comamonadaceae</taxon>
        <taxon>Ramlibacter</taxon>
    </lineage>
</organism>
<sequence length="276" mass="29959">MSPFPAYAVEQATPGFAEWLQKFSAESRRVQASRRCQLDVAFGDAPAERLDIFPADNANAPIVVFLHGGGWRASSKGDRSFPADVFCPAGAVWISMEYPLAPAASVDDMVACLRKGMAWVAANARSFGGDPDRIFVCGNSAGGHLASVMMTTDWTEHGLPADLIKGGTFVSGVFDMIPLMKSGANEWLRLDIDTAVRHSAIYNVPRRGGSIVCAVGADEMPEFVEQSRNFAAVWRFHGHPATFLPCPELHHFSIIAELGRRDSALVRAMFDQIGSR</sequence>
<dbReference type="GO" id="GO:0016787">
    <property type="term" value="F:hydrolase activity"/>
    <property type="evidence" value="ECO:0007669"/>
    <property type="project" value="UniProtKB-KW"/>
</dbReference>
<dbReference type="PANTHER" id="PTHR48081">
    <property type="entry name" value="AB HYDROLASE SUPERFAMILY PROTEIN C4A8.06C"/>
    <property type="match status" value="1"/>
</dbReference>
<feature type="domain" description="BD-FAE-like" evidence="2">
    <location>
        <begin position="51"/>
        <end position="153"/>
    </location>
</feature>
<evidence type="ECO:0000256" key="1">
    <source>
        <dbReference type="ARBA" id="ARBA00022801"/>
    </source>
</evidence>
<reference evidence="3 4" key="1">
    <citation type="submission" date="2019-03" db="EMBL/GenBank/DDBJ databases">
        <title>Ramlibacter henchirensis DSM 14656, whole genome shotgun sequence.</title>
        <authorList>
            <person name="Zhang X."/>
            <person name="Feng G."/>
            <person name="Zhu H."/>
        </authorList>
    </citation>
    <scope>NUCLEOTIDE SEQUENCE [LARGE SCALE GENOMIC DNA]</scope>
    <source>
        <strain evidence="3 4">DSM 14656</strain>
    </source>
</reference>
<dbReference type="Pfam" id="PF20434">
    <property type="entry name" value="BD-FAE"/>
    <property type="match status" value="1"/>
</dbReference>
<dbReference type="InterPro" id="IPR019826">
    <property type="entry name" value="Carboxylesterase_B_AS"/>
</dbReference>
<dbReference type="InterPro" id="IPR049492">
    <property type="entry name" value="BD-FAE-like_dom"/>
</dbReference>
<evidence type="ECO:0000313" key="3">
    <source>
        <dbReference type="EMBL" id="TFZ02631.1"/>
    </source>
</evidence>
<accession>A0A4Z0BUX1</accession>
<dbReference type="InterPro" id="IPR050300">
    <property type="entry name" value="GDXG_lipolytic_enzyme"/>
</dbReference>
<name>A0A4Z0BUX1_9BURK</name>
<gene>
    <name evidence="3" type="ORF">EZ313_15345</name>
</gene>
<dbReference type="Gene3D" id="3.40.50.1820">
    <property type="entry name" value="alpha/beta hydrolase"/>
    <property type="match status" value="1"/>
</dbReference>
<keyword evidence="4" id="KW-1185">Reference proteome</keyword>
<dbReference type="PROSITE" id="PS00122">
    <property type="entry name" value="CARBOXYLESTERASE_B_1"/>
    <property type="match status" value="1"/>
</dbReference>
<dbReference type="RefSeq" id="WP_135264156.1">
    <property type="nucleotide sequence ID" value="NZ_SMLM01000002.1"/>
</dbReference>
<protein>
    <submittedName>
        <fullName evidence="3">Alpha/beta hydrolase</fullName>
    </submittedName>
</protein>
<dbReference type="InterPro" id="IPR029058">
    <property type="entry name" value="AB_hydrolase_fold"/>
</dbReference>
<dbReference type="EMBL" id="SMLM01000002">
    <property type="protein sequence ID" value="TFZ02631.1"/>
    <property type="molecule type" value="Genomic_DNA"/>
</dbReference>
<comment type="caution">
    <text evidence="3">The sequence shown here is derived from an EMBL/GenBank/DDBJ whole genome shotgun (WGS) entry which is preliminary data.</text>
</comment>
<dbReference type="OrthoDB" id="9771666at2"/>
<evidence type="ECO:0000259" key="2">
    <source>
        <dbReference type="Pfam" id="PF20434"/>
    </source>
</evidence>
<dbReference type="PANTHER" id="PTHR48081:SF33">
    <property type="entry name" value="KYNURENINE FORMAMIDASE"/>
    <property type="match status" value="1"/>
</dbReference>
<dbReference type="Proteomes" id="UP000298180">
    <property type="component" value="Unassembled WGS sequence"/>
</dbReference>
<proteinExistence type="predicted"/>